<evidence type="ECO:0000313" key="2">
    <source>
        <dbReference type="Proteomes" id="UP000541444"/>
    </source>
</evidence>
<keyword evidence="2" id="KW-1185">Reference proteome</keyword>
<evidence type="ECO:0000313" key="1">
    <source>
        <dbReference type="EMBL" id="KAF6170696.1"/>
    </source>
</evidence>
<dbReference type="EMBL" id="JACGCM010000560">
    <property type="protein sequence ID" value="KAF6170696.1"/>
    <property type="molecule type" value="Genomic_DNA"/>
</dbReference>
<comment type="caution">
    <text evidence="1">The sequence shown here is derived from an EMBL/GenBank/DDBJ whole genome shotgun (WGS) entry which is preliminary data.</text>
</comment>
<dbReference type="AlphaFoldDB" id="A0A7J7NU26"/>
<gene>
    <name evidence="1" type="ORF">GIB67_015648</name>
</gene>
<organism evidence="1 2">
    <name type="scientific">Kingdonia uniflora</name>
    <dbReference type="NCBI Taxonomy" id="39325"/>
    <lineage>
        <taxon>Eukaryota</taxon>
        <taxon>Viridiplantae</taxon>
        <taxon>Streptophyta</taxon>
        <taxon>Embryophyta</taxon>
        <taxon>Tracheophyta</taxon>
        <taxon>Spermatophyta</taxon>
        <taxon>Magnoliopsida</taxon>
        <taxon>Ranunculales</taxon>
        <taxon>Circaeasteraceae</taxon>
        <taxon>Kingdonia</taxon>
    </lineage>
</organism>
<reference evidence="1 2" key="1">
    <citation type="journal article" date="2020" name="IScience">
        <title>Genome Sequencing of the Endangered Kingdonia uniflora (Circaeasteraceae, Ranunculales) Reveals Potential Mechanisms of Evolutionary Specialization.</title>
        <authorList>
            <person name="Sun Y."/>
            <person name="Deng T."/>
            <person name="Zhang A."/>
            <person name="Moore M.J."/>
            <person name="Landis J.B."/>
            <person name="Lin N."/>
            <person name="Zhang H."/>
            <person name="Zhang X."/>
            <person name="Huang J."/>
            <person name="Zhang X."/>
            <person name="Sun H."/>
            <person name="Wang H."/>
        </authorList>
    </citation>
    <scope>NUCLEOTIDE SEQUENCE [LARGE SCALE GENOMIC DNA]</scope>
    <source>
        <strain evidence="1">TB1705</strain>
        <tissue evidence="1">Leaf</tissue>
    </source>
</reference>
<proteinExistence type="predicted"/>
<dbReference type="Proteomes" id="UP000541444">
    <property type="component" value="Unassembled WGS sequence"/>
</dbReference>
<accession>A0A7J7NU26</accession>
<name>A0A7J7NU26_9MAGN</name>
<protein>
    <submittedName>
        <fullName evidence="1">Uncharacterized protein</fullName>
    </submittedName>
</protein>
<sequence length="54" mass="5762">MGIGLVGTITAVFIGDGSDRRDAWANQCVVLSDEVAVCLVLLRPRVSEVEGFLL</sequence>